<name>A0ABR8X1Y9_9MICO</name>
<dbReference type="RefSeq" id="WP_191765674.1">
    <property type="nucleotide sequence ID" value="NZ_JACSPM010000002.1"/>
</dbReference>
<protein>
    <submittedName>
        <fullName evidence="3">Anti-sigma factor</fullName>
    </submittedName>
</protein>
<reference evidence="3 4" key="1">
    <citation type="submission" date="2020-08" db="EMBL/GenBank/DDBJ databases">
        <title>A Genomic Blueprint of the Chicken Gut Microbiome.</title>
        <authorList>
            <person name="Gilroy R."/>
            <person name="Ravi A."/>
            <person name="Getino M."/>
            <person name="Pursley I."/>
            <person name="Horton D.L."/>
            <person name="Alikhan N.-F."/>
            <person name="Baker D."/>
            <person name="Gharbi K."/>
            <person name="Hall N."/>
            <person name="Watson M."/>
            <person name="Adriaenssens E.M."/>
            <person name="Foster-Nyarko E."/>
            <person name="Jarju S."/>
            <person name="Secka A."/>
            <person name="Antonio M."/>
            <person name="Oren A."/>
            <person name="Chaudhuri R."/>
            <person name="La Ragione R.M."/>
            <person name="Hildebrand F."/>
            <person name="Pallen M.J."/>
        </authorList>
    </citation>
    <scope>NUCLEOTIDE SEQUENCE [LARGE SCALE GENOMIC DNA]</scope>
    <source>
        <strain evidence="3 4">Sa1CUA4</strain>
    </source>
</reference>
<accession>A0ABR8X1Y9</accession>
<gene>
    <name evidence="3" type="ORF">H9622_06895</name>
</gene>
<keyword evidence="2" id="KW-0472">Membrane</keyword>
<feature type="region of interest" description="Disordered" evidence="1">
    <location>
        <begin position="100"/>
        <end position="127"/>
    </location>
</feature>
<feature type="transmembrane region" description="Helical" evidence="2">
    <location>
        <begin position="135"/>
        <end position="157"/>
    </location>
</feature>
<evidence type="ECO:0000256" key="1">
    <source>
        <dbReference type="SAM" id="MobiDB-lite"/>
    </source>
</evidence>
<comment type="caution">
    <text evidence="3">The sequence shown here is derived from an EMBL/GenBank/DDBJ whole genome shotgun (WGS) entry which is preliminary data.</text>
</comment>
<evidence type="ECO:0000313" key="4">
    <source>
        <dbReference type="Proteomes" id="UP000602532"/>
    </source>
</evidence>
<keyword evidence="4" id="KW-1185">Reference proteome</keyword>
<dbReference type="EMBL" id="JACSPM010000002">
    <property type="protein sequence ID" value="MBD8023318.1"/>
    <property type="molecule type" value="Genomic_DNA"/>
</dbReference>
<evidence type="ECO:0000313" key="3">
    <source>
        <dbReference type="EMBL" id="MBD8023318.1"/>
    </source>
</evidence>
<keyword evidence="2" id="KW-1133">Transmembrane helix</keyword>
<organism evidence="3 4">
    <name type="scientific">Microbacterium gallinarum</name>
    <dbReference type="NCBI Taxonomy" id="2762209"/>
    <lineage>
        <taxon>Bacteria</taxon>
        <taxon>Bacillati</taxon>
        <taxon>Actinomycetota</taxon>
        <taxon>Actinomycetes</taxon>
        <taxon>Micrococcales</taxon>
        <taxon>Microbacteriaceae</taxon>
        <taxon>Microbacterium</taxon>
    </lineage>
</organism>
<dbReference type="Proteomes" id="UP000602532">
    <property type="component" value="Unassembled WGS sequence"/>
</dbReference>
<keyword evidence="2" id="KW-0812">Transmembrane</keyword>
<evidence type="ECO:0000256" key="2">
    <source>
        <dbReference type="SAM" id="Phobius"/>
    </source>
</evidence>
<proteinExistence type="predicted"/>
<feature type="compositionally biased region" description="Low complexity" evidence="1">
    <location>
        <begin position="100"/>
        <end position="111"/>
    </location>
</feature>
<sequence length="273" mass="27379">MSHLDPDQLTLLALGEPVASDADTEHLTGCAACAAELAELRRTAIIARATVADGQVLEAPPARVWARIAEEIGLTDAAATASAPEPALAGDIAATEAASAPASASVQAPDSAPAPAPAPAPASASASPPRRRRAAVAWVLAASLVLISAVGAGAWLVNSSLRPTVVAGAELEPFPAHPGASGTADVEAGRDGSRTLTVNLAADASDDGYREVWLIRNDAAALISLGVLDGDSGSFVIPDGVDLDEYSIVDISVEPIDGDPAHSGDSIVRGQLT</sequence>